<dbReference type="PANTHER" id="PTHR18359:SF0">
    <property type="entry name" value="U3 SMALL NUCLEOLAR RNA-ASSOCIATED PROTEIN 18 HOMOLOG"/>
    <property type="match status" value="1"/>
</dbReference>
<keyword evidence="9" id="KW-1185">Reference proteome</keyword>
<dbReference type="EnsemblMetazoa" id="MDOA012580-RA">
    <property type="protein sequence ID" value="MDOA012580-PA"/>
    <property type="gene ID" value="MDOA012580"/>
</dbReference>
<dbReference type="InterPro" id="IPR036322">
    <property type="entry name" value="WD40_repeat_dom_sf"/>
</dbReference>
<feature type="region of interest" description="Disordered" evidence="7">
    <location>
        <begin position="82"/>
        <end position="107"/>
    </location>
</feature>
<dbReference type="SUPFAM" id="SSF50978">
    <property type="entry name" value="WD40 repeat-like"/>
    <property type="match status" value="1"/>
</dbReference>
<feature type="compositionally biased region" description="Basic and acidic residues" evidence="7">
    <location>
        <begin position="18"/>
        <end position="34"/>
    </location>
</feature>
<feature type="compositionally biased region" description="Acidic residues" evidence="7">
    <location>
        <begin position="1"/>
        <end position="12"/>
    </location>
</feature>
<protein>
    <submittedName>
        <fullName evidence="10">U3 small nucleolar RNA-associated protein 18 homolog</fullName>
    </submittedName>
</protein>
<feature type="region of interest" description="Disordered" evidence="7">
    <location>
        <begin position="1"/>
        <end position="67"/>
    </location>
</feature>
<dbReference type="GO" id="GO:0032040">
    <property type="term" value="C:small-subunit processome"/>
    <property type="evidence" value="ECO:0007669"/>
    <property type="project" value="TreeGrafter"/>
</dbReference>
<evidence type="ECO:0000256" key="7">
    <source>
        <dbReference type="SAM" id="MobiDB-lite"/>
    </source>
</evidence>
<dbReference type="PANTHER" id="PTHR18359">
    <property type="entry name" value="WD-REPEAT PROTEIN-RELATED"/>
    <property type="match status" value="1"/>
</dbReference>
<comment type="subcellular location">
    <subcellularLocation>
        <location evidence="1">Nucleus</location>
        <location evidence="1">Nucleolus</location>
    </subcellularLocation>
</comment>
<comment type="similarity">
    <text evidence="6">Belongs to the WD repeat UTP18 family.</text>
</comment>
<dbReference type="VEuPathDB" id="VectorBase:MDOMA2_005122"/>
<keyword evidence="3" id="KW-0853">WD repeat</keyword>
<organism evidence="8">
    <name type="scientific">Musca domestica</name>
    <name type="common">House fly</name>
    <dbReference type="NCBI Taxonomy" id="7370"/>
    <lineage>
        <taxon>Eukaryota</taxon>
        <taxon>Metazoa</taxon>
        <taxon>Ecdysozoa</taxon>
        <taxon>Arthropoda</taxon>
        <taxon>Hexapoda</taxon>
        <taxon>Insecta</taxon>
        <taxon>Pterygota</taxon>
        <taxon>Neoptera</taxon>
        <taxon>Endopterygota</taxon>
        <taxon>Diptera</taxon>
        <taxon>Brachycera</taxon>
        <taxon>Muscomorpha</taxon>
        <taxon>Muscoidea</taxon>
        <taxon>Muscidae</taxon>
        <taxon>Musca</taxon>
    </lineage>
</organism>
<dbReference type="Gene3D" id="2.130.10.10">
    <property type="entry name" value="YVTN repeat-like/Quinoprotein amine dehydrogenase"/>
    <property type="match status" value="1"/>
</dbReference>
<reference evidence="10" key="2">
    <citation type="submission" date="2025-04" db="UniProtKB">
        <authorList>
            <consortium name="RefSeq"/>
        </authorList>
    </citation>
    <scope>IDENTIFICATION</scope>
    <source>
        <strain evidence="10">Aabys</strain>
    </source>
</reference>
<evidence type="ECO:0000256" key="2">
    <source>
        <dbReference type="ARBA" id="ARBA00022552"/>
    </source>
</evidence>
<dbReference type="OrthoDB" id="1935146at2759"/>
<dbReference type="AlphaFoldDB" id="A0A1I8N868"/>
<dbReference type="STRING" id="7370.A0A1I8N868"/>
<evidence type="ECO:0000313" key="9">
    <source>
        <dbReference type="Proteomes" id="UP001652621"/>
    </source>
</evidence>
<evidence type="ECO:0000256" key="1">
    <source>
        <dbReference type="ARBA" id="ARBA00004604"/>
    </source>
</evidence>
<dbReference type="Pfam" id="PF00400">
    <property type="entry name" value="WD40"/>
    <property type="match status" value="1"/>
</dbReference>
<dbReference type="RefSeq" id="XP_005188397.1">
    <property type="nucleotide sequence ID" value="XM_005188340.3"/>
</dbReference>
<dbReference type="GO" id="GO:0034388">
    <property type="term" value="C:Pwp2p-containing subcomplex of 90S preribosome"/>
    <property type="evidence" value="ECO:0007669"/>
    <property type="project" value="TreeGrafter"/>
</dbReference>
<proteinExistence type="inferred from homology"/>
<dbReference type="KEGG" id="mde:101888027"/>
<dbReference type="InterPro" id="IPR045161">
    <property type="entry name" value="Utp18"/>
</dbReference>
<accession>A0A1I8N868</accession>
<dbReference type="SMART" id="SM00320">
    <property type="entry name" value="WD40"/>
    <property type="match status" value="5"/>
</dbReference>
<dbReference type="InterPro" id="IPR015943">
    <property type="entry name" value="WD40/YVTN_repeat-like_dom_sf"/>
</dbReference>
<evidence type="ECO:0000256" key="5">
    <source>
        <dbReference type="ARBA" id="ARBA00023242"/>
    </source>
</evidence>
<evidence type="ECO:0000313" key="10">
    <source>
        <dbReference type="RefSeq" id="XP_005188397.1"/>
    </source>
</evidence>
<dbReference type="Proteomes" id="UP001652621">
    <property type="component" value="Unplaced"/>
</dbReference>
<dbReference type="eggNOG" id="KOG2055">
    <property type="taxonomic scope" value="Eukaryota"/>
</dbReference>
<dbReference type="InterPro" id="IPR001680">
    <property type="entry name" value="WD40_rpt"/>
</dbReference>
<name>A0A1I8N868_MUSDO</name>
<dbReference type="GO" id="GO:0006364">
    <property type="term" value="P:rRNA processing"/>
    <property type="evidence" value="ECO:0007669"/>
    <property type="project" value="UniProtKB-KW"/>
</dbReference>
<evidence type="ECO:0000256" key="4">
    <source>
        <dbReference type="ARBA" id="ARBA00022737"/>
    </source>
</evidence>
<reference evidence="8" key="1">
    <citation type="submission" date="2020-05" db="UniProtKB">
        <authorList>
            <consortium name="EnsemblMetazoa"/>
        </authorList>
    </citation>
    <scope>IDENTIFICATION</scope>
    <source>
        <strain evidence="8">Aabys</strain>
    </source>
</reference>
<gene>
    <name evidence="8" type="primary">101888027</name>
    <name evidence="10" type="synonym">LOC101888027</name>
</gene>
<keyword evidence="2" id="KW-0698">rRNA processing</keyword>
<keyword evidence="4" id="KW-0677">Repeat</keyword>
<evidence type="ECO:0000256" key="3">
    <source>
        <dbReference type="ARBA" id="ARBA00022574"/>
    </source>
</evidence>
<keyword evidence="5" id="KW-0539">Nucleus</keyword>
<sequence>MSDDELSDDMQELNELIAEYREKEEAENGDKANEQNEESEQNNANEAVKKQKNVDTSGPIEVPMDKVLFGDKDKLLKNLKRAVGQKAKTGDDEEEKEGSKKKRKPVWVDEDDEVIQLGDVKKENKRTGPLDHLKLDKSYKEHLTARFTRIVNQPKWANLDEKDKAKRSDDEGDDGDLLRTVGFLSKPAEGILLEKHISAKRMKDVNRATYAEGNINSIQFHPSSTAALVAGDKGIASIYAIDGTQNDKLHNIHIPNFPIKCARLLPCGTKAVFGSNAKYAYLYDLMTAKETRYNLRKDSGNLSNFTISPCGRYMVSAGLCGEIHIQEAKTFEIIASLKQNDKVATICFTNDSLRLVVSGNSANVCVFSMRQQRLEHRFIDDGCIAGKAMDLSPNQRLLATGSMEGVVNVYDFENIMQTQTPLPIKSFLNLRTAISSVRFNHSSEILAFASSRCPNALKLAHFPSGTVYANFPGFMPNLGNVNCMEFSPHSAYLALGNNKECPLFRLKHFKNY</sequence>
<evidence type="ECO:0000313" key="8">
    <source>
        <dbReference type="EnsemblMetazoa" id="MDOA012580-PA"/>
    </source>
</evidence>
<evidence type="ECO:0000256" key="6">
    <source>
        <dbReference type="ARBA" id="ARBA00025767"/>
    </source>
</evidence>
<dbReference type="VEuPathDB" id="VectorBase:MDOA012580"/>